<organism evidence="8 9">
    <name type="scientific">Cryomyces antarcticus</name>
    <dbReference type="NCBI Taxonomy" id="329879"/>
    <lineage>
        <taxon>Eukaryota</taxon>
        <taxon>Fungi</taxon>
        <taxon>Dikarya</taxon>
        <taxon>Ascomycota</taxon>
        <taxon>Pezizomycotina</taxon>
        <taxon>Dothideomycetes</taxon>
        <taxon>Dothideomycetes incertae sedis</taxon>
        <taxon>Cryomyces</taxon>
    </lineage>
</organism>
<dbReference type="SUPFAM" id="SSF52833">
    <property type="entry name" value="Thioredoxin-like"/>
    <property type="match status" value="1"/>
</dbReference>
<dbReference type="PANTHER" id="PTHR10430:SF39">
    <property type="entry name" value="PEROXISOMAL MEMBRANE ASSOCIATED PROTEIN 20"/>
    <property type="match status" value="1"/>
</dbReference>
<dbReference type="InterPro" id="IPR013766">
    <property type="entry name" value="Thioredoxin_domain"/>
</dbReference>
<dbReference type="EMBL" id="JAVRRA010008312">
    <property type="protein sequence ID" value="KAK5257056.1"/>
    <property type="molecule type" value="Genomic_DNA"/>
</dbReference>
<protein>
    <recommendedName>
        <fullName evidence="7">Thioredoxin domain-containing protein</fullName>
    </recommendedName>
</protein>
<proteinExistence type="inferred from homology"/>
<keyword evidence="2 6" id="KW-0575">Peroxidase</keyword>
<evidence type="ECO:0000256" key="6">
    <source>
        <dbReference type="RuleBase" id="RU366011"/>
    </source>
</evidence>
<dbReference type="Pfam" id="PF08534">
    <property type="entry name" value="Redoxin"/>
    <property type="match status" value="1"/>
</dbReference>
<comment type="similarity">
    <text evidence="1 6">Belongs to the peroxiredoxin family. Prx5 subfamily.</text>
</comment>
<dbReference type="PROSITE" id="PS51352">
    <property type="entry name" value="THIOREDOXIN_2"/>
    <property type="match status" value="1"/>
</dbReference>
<accession>A0ABR0LZD0</accession>
<evidence type="ECO:0000256" key="5">
    <source>
        <dbReference type="ARBA" id="ARBA00023284"/>
    </source>
</evidence>
<dbReference type="CDD" id="cd03013">
    <property type="entry name" value="PRX5_like"/>
    <property type="match status" value="1"/>
</dbReference>
<evidence type="ECO:0000256" key="1">
    <source>
        <dbReference type="ARBA" id="ARBA00010505"/>
    </source>
</evidence>
<keyword evidence="9" id="KW-1185">Reference proteome</keyword>
<comment type="function">
    <text evidence="6">Thiol-specific peroxidase that catalyzes the reduction of hydrogen peroxide and organic hydroperoxides to water and alcohols, respectively. Plays a role in cell protection against oxidative stress by detoxifying peroxides.</text>
</comment>
<name>A0ABR0LZD0_9PEZI</name>
<reference evidence="8 9" key="1">
    <citation type="submission" date="2023-08" db="EMBL/GenBank/DDBJ databases">
        <title>Black Yeasts Isolated from many extreme environments.</title>
        <authorList>
            <person name="Coleine C."/>
            <person name="Stajich J.E."/>
            <person name="Selbmann L."/>
        </authorList>
    </citation>
    <scope>NUCLEOTIDE SEQUENCE [LARGE SCALE GENOMIC DNA]</scope>
    <source>
        <strain evidence="8 9">CCFEE 536</strain>
    </source>
</reference>
<keyword evidence="4 6" id="KW-0560">Oxidoreductase</keyword>
<dbReference type="InterPro" id="IPR013740">
    <property type="entry name" value="Redoxin"/>
</dbReference>
<sequence length="228" mass="24006">MFASRRISAAMPRALASFPRSSFHSTSRAFVKTGDSVPDVELMENSPGNKVNLAKELKGKGLIIGVPAAFSPSCSESHIPGYINSKAAKDAGPIFVVSVNDAFVMKAWAQDLDPSGSSGIRFLADPTLAFTNALDLSFDGANAIFGGPRSKRYTLVIEDGKVKEAHVEPDNTGVNGMSVRYAHDFHGVYLSSLDESGFGVVAGQSVRANAWIVAVSAADKVLAGLEGK</sequence>
<evidence type="ECO:0000256" key="3">
    <source>
        <dbReference type="ARBA" id="ARBA00022862"/>
    </source>
</evidence>
<dbReference type="Proteomes" id="UP001357485">
    <property type="component" value="Unassembled WGS sequence"/>
</dbReference>
<evidence type="ECO:0000256" key="4">
    <source>
        <dbReference type="ARBA" id="ARBA00023002"/>
    </source>
</evidence>
<evidence type="ECO:0000259" key="7">
    <source>
        <dbReference type="PROSITE" id="PS51352"/>
    </source>
</evidence>
<keyword evidence="5 6" id="KW-0676">Redox-active center</keyword>
<dbReference type="InterPro" id="IPR036249">
    <property type="entry name" value="Thioredoxin-like_sf"/>
</dbReference>
<keyword evidence="3 6" id="KW-0049">Antioxidant</keyword>
<evidence type="ECO:0000256" key="2">
    <source>
        <dbReference type="ARBA" id="ARBA00022559"/>
    </source>
</evidence>
<dbReference type="Gene3D" id="3.40.30.10">
    <property type="entry name" value="Glutaredoxin"/>
    <property type="match status" value="1"/>
</dbReference>
<feature type="domain" description="Thioredoxin" evidence="7">
    <location>
        <begin position="31"/>
        <end position="188"/>
    </location>
</feature>
<dbReference type="InterPro" id="IPR037944">
    <property type="entry name" value="PRX5-like"/>
</dbReference>
<gene>
    <name evidence="8" type="ORF">LTR16_001736</name>
</gene>
<comment type="caution">
    <text evidence="8">The sequence shown here is derived from an EMBL/GenBank/DDBJ whole genome shotgun (WGS) entry which is preliminary data.</text>
</comment>
<dbReference type="PANTHER" id="PTHR10430">
    <property type="entry name" value="PEROXIREDOXIN"/>
    <property type="match status" value="1"/>
</dbReference>
<evidence type="ECO:0000313" key="8">
    <source>
        <dbReference type="EMBL" id="KAK5257056.1"/>
    </source>
</evidence>
<evidence type="ECO:0000313" key="9">
    <source>
        <dbReference type="Proteomes" id="UP001357485"/>
    </source>
</evidence>